<dbReference type="EMBL" id="JABXYM010000001">
    <property type="protein sequence ID" value="MCR6098263.1"/>
    <property type="molecule type" value="Genomic_DNA"/>
</dbReference>
<evidence type="ECO:0000256" key="8">
    <source>
        <dbReference type="ARBA" id="ARBA00038436"/>
    </source>
</evidence>
<evidence type="ECO:0000256" key="4">
    <source>
        <dbReference type="ARBA" id="ARBA00022519"/>
    </source>
</evidence>
<name>A0A9Q4B4M9_SALAG</name>
<evidence type="ECO:0000256" key="9">
    <source>
        <dbReference type="SAM" id="Phobius"/>
    </source>
</evidence>
<sequence length="178" mass="19942">MVRALARFKSTLNYMVMIIASILTTILVFGAIWQVFSRYVLGAPSTFTEELLRFLLIWVAFLGATYAFGSNQHLAIVFLKNKLTGKKGVSLQIVIDVIVIIFIFTILVRGGYAIVDSTMGQLSPILRWPMGVIYAILPISGVLMIFYQLINIMERSKGYKVEENEDIAVLGSPDDREV</sequence>
<dbReference type="InterPro" id="IPR007387">
    <property type="entry name" value="TRAP_DctQ"/>
</dbReference>
<feature type="transmembrane region" description="Helical" evidence="9">
    <location>
        <begin position="91"/>
        <end position="112"/>
    </location>
</feature>
<evidence type="ECO:0000313" key="11">
    <source>
        <dbReference type="EMBL" id="MCR6098263.1"/>
    </source>
</evidence>
<feature type="transmembrane region" description="Helical" evidence="9">
    <location>
        <begin position="132"/>
        <end position="150"/>
    </location>
</feature>
<evidence type="ECO:0000256" key="7">
    <source>
        <dbReference type="ARBA" id="ARBA00023136"/>
    </source>
</evidence>
<keyword evidence="7 9" id="KW-0472">Membrane</keyword>
<keyword evidence="2" id="KW-0813">Transport</keyword>
<comment type="subcellular location">
    <subcellularLocation>
        <location evidence="1">Cell inner membrane</location>
        <topology evidence="1">Multi-pass membrane protein</topology>
    </subcellularLocation>
</comment>
<dbReference type="PANTHER" id="PTHR35011:SF2">
    <property type="entry name" value="2,3-DIKETO-L-GULONATE TRAP TRANSPORTER SMALL PERMEASE PROTEIN YIAM"/>
    <property type="match status" value="1"/>
</dbReference>
<accession>A0A9Q4B4M9</accession>
<gene>
    <name evidence="11" type="ORF">HXA33_17145</name>
</gene>
<dbReference type="InterPro" id="IPR055348">
    <property type="entry name" value="DctQ"/>
</dbReference>
<dbReference type="GO" id="GO:0022857">
    <property type="term" value="F:transmembrane transporter activity"/>
    <property type="evidence" value="ECO:0007669"/>
    <property type="project" value="TreeGrafter"/>
</dbReference>
<feature type="domain" description="Tripartite ATP-independent periplasmic transporters DctQ component" evidence="10">
    <location>
        <begin position="29"/>
        <end position="156"/>
    </location>
</feature>
<keyword evidence="5 9" id="KW-0812">Transmembrane</keyword>
<protein>
    <submittedName>
        <fullName evidence="11">TRAP transporter small permease</fullName>
    </submittedName>
</protein>
<evidence type="ECO:0000313" key="12">
    <source>
        <dbReference type="Proteomes" id="UP001057753"/>
    </source>
</evidence>
<evidence type="ECO:0000256" key="6">
    <source>
        <dbReference type="ARBA" id="ARBA00022989"/>
    </source>
</evidence>
<dbReference type="AlphaFoldDB" id="A0A9Q4B4M9"/>
<feature type="transmembrane region" description="Helical" evidence="9">
    <location>
        <begin position="56"/>
        <end position="79"/>
    </location>
</feature>
<dbReference type="Pfam" id="PF04290">
    <property type="entry name" value="DctQ"/>
    <property type="match status" value="1"/>
</dbReference>
<evidence type="ECO:0000256" key="5">
    <source>
        <dbReference type="ARBA" id="ARBA00022692"/>
    </source>
</evidence>
<organism evidence="11 12">
    <name type="scientific">Salipaludibacillus agaradhaerens</name>
    <name type="common">Bacillus agaradhaerens</name>
    <dbReference type="NCBI Taxonomy" id="76935"/>
    <lineage>
        <taxon>Bacteria</taxon>
        <taxon>Bacillati</taxon>
        <taxon>Bacillota</taxon>
        <taxon>Bacilli</taxon>
        <taxon>Bacillales</taxon>
        <taxon>Bacillaceae</taxon>
    </lineage>
</organism>
<dbReference type="GO" id="GO:0005886">
    <property type="term" value="C:plasma membrane"/>
    <property type="evidence" value="ECO:0007669"/>
    <property type="project" value="UniProtKB-SubCell"/>
</dbReference>
<evidence type="ECO:0000256" key="2">
    <source>
        <dbReference type="ARBA" id="ARBA00022448"/>
    </source>
</evidence>
<comment type="similarity">
    <text evidence="8">Belongs to the TRAP transporter small permease family.</text>
</comment>
<keyword evidence="12" id="KW-1185">Reference proteome</keyword>
<dbReference type="GO" id="GO:0015740">
    <property type="term" value="P:C4-dicarboxylate transport"/>
    <property type="evidence" value="ECO:0007669"/>
    <property type="project" value="TreeGrafter"/>
</dbReference>
<comment type="caution">
    <text evidence="11">The sequence shown here is derived from an EMBL/GenBank/DDBJ whole genome shotgun (WGS) entry which is preliminary data.</text>
</comment>
<dbReference type="OrthoDB" id="9815614at2"/>
<dbReference type="RefSeq" id="WP_078578459.1">
    <property type="nucleotide sequence ID" value="NZ_JABXYM010000001.1"/>
</dbReference>
<keyword evidence="3" id="KW-1003">Cell membrane</keyword>
<reference evidence="11" key="1">
    <citation type="submission" date="2020-06" db="EMBL/GenBank/DDBJ databases">
        <title>Insight into the genomes of haloalkaliphilic bacilli from Kenyan soda lakes.</title>
        <authorList>
            <person name="Mwirichia R."/>
            <person name="Villamizar G.C."/>
            <person name="Poehlein A."/>
            <person name="Mugweru J."/>
            <person name="Kipnyargis A."/>
            <person name="Kiplimo D."/>
            <person name="Orwa P."/>
            <person name="Daniel R."/>
        </authorList>
    </citation>
    <scope>NUCLEOTIDE SEQUENCE</scope>
    <source>
        <strain evidence="11">B1096_S55</strain>
    </source>
</reference>
<feature type="transmembrane region" description="Helical" evidence="9">
    <location>
        <begin position="12"/>
        <end position="36"/>
    </location>
</feature>
<keyword evidence="6 9" id="KW-1133">Transmembrane helix</keyword>
<dbReference type="Proteomes" id="UP001057753">
    <property type="component" value="Unassembled WGS sequence"/>
</dbReference>
<dbReference type="PANTHER" id="PTHR35011">
    <property type="entry name" value="2,3-DIKETO-L-GULONATE TRAP TRANSPORTER SMALL PERMEASE PROTEIN YIAM"/>
    <property type="match status" value="1"/>
</dbReference>
<evidence type="ECO:0000259" key="10">
    <source>
        <dbReference type="Pfam" id="PF04290"/>
    </source>
</evidence>
<evidence type="ECO:0000256" key="3">
    <source>
        <dbReference type="ARBA" id="ARBA00022475"/>
    </source>
</evidence>
<keyword evidence="4" id="KW-0997">Cell inner membrane</keyword>
<proteinExistence type="inferred from homology"/>
<evidence type="ECO:0000256" key="1">
    <source>
        <dbReference type="ARBA" id="ARBA00004429"/>
    </source>
</evidence>